<protein>
    <recommendedName>
        <fullName evidence="1">SnoaL-like domain-containing protein</fullName>
    </recommendedName>
</protein>
<organism evidence="2 3">
    <name type="scientific">Salinarimonas ramus</name>
    <dbReference type="NCBI Taxonomy" id="690164"/>
    <lineage>
        <taxon>Bacteria</taxon>
        <taxon>Pseudomonadati</taxon>
        <taxon>Pseudomonadota</taxon>
        <taxon>Alphaproteobacteria</taxon>
        <taxon>Hyphomicrobiales</taxon>
        <taxon>Salinarimonadaceae</taxon>
        <taxon>Salinarimonas</taxon>
    </lineage>
</organism>
<dbReference type="Gene3D" id="3.10.450.50">
    <property type="match status" value="1"/>
</dbReference>
<dbReference type="InterPro" id="IPR032710">
    <property type="entry name" value="NTF2-like_dom_sf"/>
</dbReference>
<dbReference type="Pfam" id="PF13577">
    <property type="entry name" value="SnoaL_4"/>
    <property type="match status" value="1"/>
</dbReference>
<dbReference type="InterPro" id="IPR037401">
    <property type="entry name" value="SnoaL-like"/>
</dbReference>
<evidence type="ECO:0000313" key="2">
    <source>
        <dbReference type="EMBL" id="GGK50730.1"/>
    </source>
</evidence>
<evidence type="ECO:0000313" key="3">
    <source>
        <dbReference type="Proteomes" id="UP000600449"/>
    </source>
</evidence>
<name>A0A917QHF7_9HYPH</name>
<dbReference type="CDD" id="cd00531">
    <property type="entry name" value="NTF2_like"/>
    <property type="match status" value="1"/>
</dbReference>
<reference evidence="2 3" key="1">
    <citation type="journal article" date="2014" name="Int. J. Syst. Evol. Microbiol.">
        <title>Complete genome sequence of Corynebacterium casei LMG S-19264T (=DSM 44701T), isolated from a smear-ripened cheese.</title>
        <authorList>
            <consortium name="US DOE Joint Genome Institute (JGI-PGF)"/>
            <person name="Walter F."/>
            <person name="Albersmeier A."/>
            <person name="Kalinowski J."/>
            <person name="Ruckert C."/>
        </authorList>
    </citation>
    <scope>NUCLEOTIDE SEQUENCE [LARGE SCALE GENOMIC DNA]</scope>
    <source>
        <strain evidence="2 3">CGMCC 1.9161</strain>
    </source>
</reference>
<proteinExistence type="predicted"/>
<dbReference type="EMBL" id="BMMF01000015">
    <property type="protein sequence ID" value="GGK50730.1"/>
    <property type="molecule type" value="Genomic_DNA"/>
</dbReference>
<feature type="domain" description="SnoaL-like" evidence="1">
    <location>
        <begin position="11"/>
        <end position="134"/>
    </location>
</feature>
<dbReference type="Proteomes" id="UP000600449">
    <property type="component" value="Unassembled WGS sequence"/>
</dbReference>
<accession>A0A917QHF7</accession>
<gene>
    <name evidence="2" type="ORF">GCM10011322_42240</name>
</gene>
<comment type="caution">
    <text evidence="2">The sequence shown here is derived from an EMBL/GenBank/DDBJ whole genome shotgun (WGS) entry which is preliminary data.</text>
</comment>
<dbReference type="AlphaFoldDB" id="A0A917QHF7"/>
<evidence type="ECO:0000259" key="1">
    <source>
        <dbReference type="Pfam" id="PF13577"/>
    </source>
</evidence>
<dbReference type="SUPFAM" id="SSF54427">
    <property type="entry name" value="NTF2-like"/>
    <property type="match status" value="1"/>
</dbReference>
<keyword evidence="3" id="KW-1185">Reference proteome</keyword>
<dbReference type="RefSeq" id="WP_188915262.1">
    <property type="nucleotide sequence ID" value="NZ_BMMF01000015.1"/>
</dbReference>
<sequence length="155" mass="17352">MQDDLAARLAAMEDRAAIADVIHAYCWHFDRNEPDAVADLFTTDALVDYGPDAPDLHGREAIRAAVAKGLAETFAATSHHVSNIRITLDGERATSACLLYAWHRYRAGAPDGELWAQYHHRFVRTPEGWRIAELVLKAAGMTHFHRARMHPIGRL</sequence>